<name>A0A660L874_9ACTN</name>
<feature type="compositionally biased region" description="Polar residues" evidence="1">
    <location>
        <begin position="410"/>
        <end position="445"/>
    </location>
</feature>
<dbReference type="InterPro" id="IPR011050">
    <property type="entry name" value="Pectin_lyase_fold/virulence"/>
</dbReference>
<feature type="region of interest" description="Disordered" evidence="1">
    <location>
        <begin position="410"/>
        <end position="463"/>
    </location>
</feature>
<feature type="compositionally biased region" description="Polar residues" evidence="1">
    <location>
        <begin position="454"/>
        <end position="463"/>
    </location>
</feature>
<comment type="caution">
    <text evidence="3">The sequence shown here is derived from an EMBL/GenBank/DDBJ whole genome shotgun (WGS) entry which is preliminary data.</text>
</comment>
<sequence length="808" mass="82154">MLPALACAGMLCVAPSAYAATLTVDDDKADCPAATFTSIQAAVDAAKTGDTITVCAGDYSEGTGAPGTNAVTITKSVDIKGAGADLVSITPKANPLVRGSIIEEGTPDIRNGVGDIVAIVGTPTQPLTVNISGVTVDGYDPQGREVAVEAGILFLDAKGSVIRSRVTNVVTSEGDNAYTRVGGYRGAQPGIGIVQTSNALLAPVDGARKLTIDRTRVDKYNKIGVLIDGSQNDAAPFIPSGTVNWGVITASQIVGRTQCVNYAGTGNCASVGLLTTGPLFGQDGLRVTNGSYATVDSSLISQNLVNGTGAPTRNAATNNENLTLGAGVRYAGAKMTSYTDATGLVVHSRIDRSNIVDNAYGALNVQADGTTANVGYPIPIVTGNPRPGYGNLLIAEGNWWGLRFNSTTNPGPAISPTTNPQTPENPVNGVPTANATGSTDQTSNAVDFFPYRSGPQSDPTNGQLPVLTAPIPVDDAAPAVSLAGPASAARGATITLSAAASDDFGVKRVRFAEGLTTLGTATLPPYTQSVTIPADAACNSVRTYSAVAMDSLGQTKSATVPVTVTCSTTPEPTPTATPTVTATPTATATATPGSTQTVTVGGTVEKDYDPTKTVNAAQGSGPAAAFVSWPRSIAGKSKVVFTASSAAGIKSAAVVLGSRTLCVVTAAPFECSFAPKGSDVGGQALRLIVTDNAGATTELTRNVVVSRFVASLKVTVSKKAVKGGFKRTLTGKVSFPSAVTKAQACSGKVLLTIKRAGRSVINQEVKLSKGCTFSRSITSKSAKQSFTAEVKFAGNNVLNAVGKSRRFS</sequence>
<protein>
    <recommendedName>
        <fullName evidence="5">Parallel beta helix pectate lyase-like protein</fullName>
    </recommendedName>
</protein>
<organism evidence="3 4">
    <name type="scientific">Solirubrobacter pauli</name>
    <dbReference type="NCBI Taxonomy" id="166793"/>
    <lineage>
        <taxon>Bacteria</taxon>
        <taxon>Bacillati</taxon>
        <taxon>Actinomycetota</taxon>
        <taxon>Thermoleophilia</taxon>
        <taxon>Solirubrobacterales</taxon>
        <taxon>Solirubrobacteraceae</taxon>
        <taxon>Solirubrobacter</taxon>
    </lineage>
</organism>
<dbReference type="EMBL" id="RBIL01000002">
    <property type="protein sequence ID" value="RKQ87770.1"/>
    <property type="molecule type" value="Genomic_DNA"/>
</dbReference>
<dbReference type="Gene3D" id="2.160.20.10">
    <property type="entry name" value="Single-stranded right-handed beta-helix, Pectin lyase-like"/>
    <property type="match status" value="1"/>
</dbReference>
<accession>A0A660L874</accession>
<reference evidence="3 4" key="1">
    <citation type="submission" date="2018-10" db="EMBL/GenBank/DDBJ databases">
        <title>Genomic Encyclopedia of Archaeal and Bacterial Type Strains, Phase II (KMG-II): from individual species to whole genera.</title>
        <authorList>
            <person name="Goeker M."/>
        </authorList>
    </citation>
    <scope>NUCLEOTIDE SEQUENCE [LARGE SCALE GENOMIC DNA]</scope>
    <source>
        <strain evidence="3 4">DSM 14954</strain>
    </source>
</reference>
<proteinExistence type="predicted"/>
<evidence type="ECO:0000256" key="1">
    <source>
        <dbReference type="SAM" id="MobiDB-lite"/>
    </source>
</evidence>
<feature type="signal peptide" evidence="2">
    <location>
        <begin position="1"/>
        <end position="19"/>
    </location>
</feature>
<dbReference type="Proteomes" id="UP000278962">
    <property type="component" value="Unassembled WGS sequence"/>
</dbReference>
<feature type="chain" id="PRO_5024922419" description="Parallel beta helix pectate lyase-like protein" evidence="2">
    <location>
        <begin position="20"/>
        <end position="808"/>
    </location>
</feature>
<keyword evidence="2" id="KW-0732">Signal</keyword>
<dbReference type="AlphaFoldDB" id="A0A660L874"/>
<keyword evidence="4" id="KW-1185">Reference proteome</keyword>
<evidence type="ECO:0000313" key="3">
    <source>
        <dbReference type="EMBL" id="RKQ87770.1"/>
    </source>
</evidence>
<dbReference type="SUPFAM" id="SSF51126">
    <property type="entry name" value="Pectin lyase-like"/>
    <property type="match status" value="1"/>
</dbReference>
<evidence type="ECO:0008006" key="5">
    <source>
        <dbReference type="Google" id="ProtNLM"/>
    </source>
</evidence>
<dbReference type="InterPro" id="IPR012334">
    <property type="entry name" value="Pectin_lyas_fold"/>
</dbReference>
<dbReference type="GO" id="GO:0005975">
    <property type="term" value="P:carbohydrate metabolic process"/>
    <property type="evidence" value="ECO:0007669"/>
    <property type="project" value="UniProtKB-ARBA"/>
</dbReference>
<feature type="region of interest" description="Disordered" evidence="1">
    <location>
        <begin position="567"/>
        <end position="595"/>
    </location>
</feature>
<gene>
    <name evidence="3" type="ORF">C8N24_5799</name>
</gene>
<evidence type="ECO:0000256" key="2">
    <source>
        <dbReference type="SAM" id="SignalP"/>
    </source>
</evidence>
<dbReference type="Gene3D" id="2.60.40.10">
    <property type="entry name" value="Immunoglobulins"/>
    <property type="match status" value="1"/>
</dbReference>
<evidence type="ECO:0000313" key="4">
    <source>
        <dbReference type="Proteomes" id="UP000278962"/>
    </source>
</evidence>
<dbReference type="InterPro" id="IPR013783">
    <property type="entry name" value="Ig-like_fold"/>
</dbReference>